<feature type="domain" description="HNH nuclease" evidence="1">
    <location>
        <begin position="140"/>
        <end position="199"/>
    </location>
</feature>
<dbReference type="InterPro" id="IPR003615">
    <property type="entry name" value="HNH_nuc"/>
</dbReference>
<name>A0ABY5LMQ3_9VIBR</name>
<dbReference type="EMBL" id="CP102097">
    <property type="protein sequence ID" value="UUM32196.1"/>
    <property type="molecule type" value="Genomic_DNA"/>
</dbReference>
<keyword evidence="2" id="KW-0255">Endonuclease</keyword>
<gene>
    <name evidence="2" type="ORF">NP165_18065</name>
</gene>
<organism evidence="2 3">
    <name type="scientific">Vibrio japonicus</name>
    <dbReference type="NCBI Taxonomy" id="1824638"/>
    <lineage>
        <taxon>Bacteria</taxon>
        <taxon>Pseudomonadati</taxon>
        <taxon>Pseudomonadota</taxon>
        <taxon>Gammaproteobacteria</taxon>
        <taxon>Vibrionales</taxon>
        <taxon>Vibrionaceae</taxon>
        <taxon>Vibrio</taxon>
    </lineage>
</organism>
<keyword evidence="2" id="KW-0378">Hydrolase</keyword>
<accession>A0ABY5LMQ3</accession>
<sequence length="225" mass="25358">MENFRIFDESDLEEWVTNNPEGLIVNSNPSGFSSKYIVLHRSSCESFSKTGRSQITYSKYCFENAHILYLELQTLGIDLKGVRMGCTTCHVNRFIPVQDKKDLDLKVNQLLKTGLQSKPKGNDKPQESNSTITAYLRDPQVVAWVKNRAKGSCELCMKNAPFLNKDGFPYLEVHHVKPLSEGGKDVVKNCVALCPNCHREAHYSQESSTIAQRLARIGAKLDKFA</sequence>
<evidence type="ECO:0000313" key="3">
    <source>
        <dbReference type="Proteomes" id="UP001058602"/>
    </source>
</evidence>
<evidence type="ECO:0000259" key="1">
    <source>
        <dbReference type="SMART" id="SM00507"/>
    </source>
</evidence>
<dbReference type="Gene3D" id="1.10.30.50">
    <property type="match status" value="1"/>
</dbReference>
<dbReference type="CDD" id="cd00085">
    <property type="entry name" value="HNHc"/>
    <property type="match status" value="1"/>
</dbReference>
<evidence type="ECO:0000313" key="2">
    <source>
        <dbReference type="EMBL" id="UUM32196.1"/>
    </source>
</evidence>
<protein>
    <submittedName>
        <fullName evidence="2">HNH endonuclease</fullName>
    </submittedName>
</protein>
<dbReference type="Pfam" id="PF01844">
    <property type="entry name" value="HNH"/>
    <property type="match status" value="1"/>
</dbReference>
<keyword evidence="2" id="KW-0540">Nuclease</keyword>
<dbReference type="GO" id="GO:0004519">
    <property type="term" value="F:endonuclease activity"/>
    <property type="evidence" value="ECO:0007669"/>
    <property type="project" value="UniProtKB-KW"/>
</dbReference>
<dbReference type="RefSeq" id="WP_257085883.1">
    <property type="nucleotide sequence ID" value="NZ_CP102097.1"/>
</dbReference>
<dbReference type="Proteomes" id="UP001058602">
    <property type="component" value="Chromosome 2"/>
</dbReference>
<reference evidence="2" key="1">
    <citation type="submission" date="2022-07" db="EMBL/GenBank/DDBJ databases">
        <title>Complete genome of Vibrio japonicus strain JCM 31412T and phylogenomic assessment of the Nereis clade of the genus Vibrio.</title>
        <authorList>
            <person name="Shlafstein M.D."/>
            <person name="Emsley S.A."/>
            <person name="Ushijima B."/>
            <person name="Videau P."/>
            <person name="Saw J.H."/>
        </authorList>
    </citation>
    <scope>NUCLEOTIDE SEQUENCE</scope>
    <source>
        <strain evidence="2">JCM 31412</strain>
    </source>
</reference>
<dbReference type="InterPro" id="IPR002711">
    <property type="entry name" value="HNH"/>
</dbReference>
<dbReference type="SMART" id="SM00507">
    <property type="entry name" value="HNHc"/>
    <property type="match status" value="1"/>
</dbReference>
<proteinExistence type="predicted"/>
<keyword evidence="3" id="KW-1185">Reference proteome</keyword>